<evidence type="ECO:0000256" key="3">
    <source>
        <dbReference type="ARBA" id="ARBA00022729"/>
    </source>
</evidence>
<proteinExistence type="inferred from homology"/>
<evidence type="ECO:0000259" key="5">
    <source>
        <dbReference type="Pfam" id="PF09375"/>
    </source>
</evidence>
<protein>
    <recommendedName>
        <fullName evidence="5">Imelysin-like domain-containing protein</fullName>
    </recommendedName>
</protein>
<comment type="subcellular location">
    <subcellularLocation>
        <location evidence="1">Cell envelope</location>
    </subcellularLocation>
</comment>
<dbReference type="Proteomes" id="UP000190626">
    <property type="component" value="Unassembled WGS sequence"/>
</dbReference>
<dbReference type="InterPro" id="IPR018976">
    <property type="entry name" value="Imelysin-like"/>
</dbReference>
<sequence>MNKRKQLIILAAATTLVLAGCGKTTTTEPAKVPFKDGSAALTASIDQLKTQLDANKVKDPKKLSEQFENQWVSFEDEVKPKFPELYFKVEKFLTPLEAGLKQDKLDYPTLTALNNNLKAAVAELTTSFADNKGAVNKDVITASKELQEAAKAYNKYVQDQGKQLVTLLEQLDAAVKSGDLKKAQEAYGQSRMPYERIEPIIETFSELDGVMDARVDDFKNEKDPAFTGYHRIEYLLFVKKNVKDAESFSARLLEDGKKMQQAIASTTIEPSDFIAGVGELMEEAQSKKITGEEERWSGATVPVIRANVEGAQAIYDLVKAELKKKDAALDEKISKSLAAVIETMNTLSPVGATWNDFSKIEQAKQIDLKNKLEALAEPLVKMPGTLSK</sequence>
<feature type="domain" description="Imelysin-like" evidence="5">
    <location>
        <begin position="150"/>
        <end position="379"/>
    </location>
</feature>
<feature type="signal peptide" evidence="4">
    <location>
        <begin position="1"/>
        <end position="19"/>
    </location>
</feature>
<comment type="caution">
    <text evidence="6">The sequence shown here is derived from an EMBL/GenBank/DDBJ whole genome shotgun (WGS) entry which is preliminary data.</text>
</comment>
<evidence type="ECO:0000256" key="1">
    <source>
        <dbReference type="ARBA" id="ARBA00004196"/>
    </source>
</evidence>
<name>A0A1V4H7N1_9BACL</name>
<comment type="similarity">
    <text evidence="2">Belongs to the EfeM/EfeO family.</text>
</comment>
<organism evidence="6 7">
    <name type="scientific">Paenibacillus ferrarius</name>
    <dbReference type="NCBI Taxonomy" id="1469647"/>
    <lineage>
        <taxon>Bacteria</taxon>
        <taxon>Bacillati</taxon>
        <taxon>Bacillota</taxon>
        <taxon>Bacilli</taxon>
        <taxon>Bacillales</taxon>
        <taxon>Paenibacillaceae</taxon>
        <taxon>Paenibacillus</taxon>
    </lineage>
</organism>
<keyword evidence="7" id="KW-1185">Reference proteome</keyword>
<reference evidence="7" key="1">
    <citation type="submission" date="2016-07" db="EMBL/GenBank/DDBJ databases">
        <authorList>
            <person name="Florea S."/>
            <person name="Webb J.S."/>
            <person name="Jaromczyk J."/>
            <person name="Schardl C.L."/>
        </authorList>
    </citation>
    <scope>NUCLEOTIDE SEQUENCE [LARGE SCALE GENOMIC DNA]</scope>
    <source>
        <strain evidence="7">CY1</strain>
    </source>
</reference>
<dbReference type="InterPro" id="IPR038352">
    <property type="entry name" value="Imelysin_sf"/>
</dbReference>
<dbReference type="CDD" id="cd14656">
    <property type="entry name" value="Imelysin-like_EfeO"/>
    <property type="match status" value="1"/>
</dbReference>
<dbReference type="OrthoDB" id="7348379at2"/>
<gene>
    <name evidence="6" type="ORF">BC351_11930</name>
</gene>
<dbReference type="PANTHER" id="PTHR39192:SF1">
    <property type="entry name" value="IRON UPTAKE SYSTEM COMPONENT EFEO"/>
    <property type="match status" value="1"/>
</dbReference>
<feature type="chain" id="PRO_5038949812" description="Imelysin-like domain-containing protein" evidence="4">
    <location>
        <begin position="20"/>
        <end position="388"/>
    </location>
</feature>
<evidence type="ECO:0000313" key="6">
    <source>
        <dbReference type="EMBL" id="OPH47206.1"/>
    </source>
</evidence>
<dbReference type="GO" id="GO:0030313">
    <property type="term" value="C:cell envelope"/>
    <property type="evidence" value="ECO:0007669"/>
    <property type="project" value="UniProtKB-SubCell"/>
</dbReference>
<dbReference type="PANTHER" id="PTHR39192">
    <property type="entry name" value="IRON UPTAKE SYSTEM COMPONENT EFEO"/>
    <property type="match status" value="1"/>
</dbReference>
<evidence type="ECO:0000256" key="2">
    <source>
        <dbReference type="ARBA" id="ARBA00005989"/>
    </source>
</evidence>
<dbReference type="EMBL" id="MBTG01000066">
    <property type="protein sequence ID" value="OPH47206.1"/>
    <property type="molecule type" value="Genomic_DNA"/>
</dbReference>
<dbReference type="STRING" id="1469647.BC351_11930"/>
<dbReference type="PROSITE" id="PS51257">
    <property type="entry name" value="PROKAR_LIPOPROTEIN"/>
    <property type="match status" value="1"/>
</dbReference>
<dbReference type="Gene3D" id="1.20.1420.20">
    <property type="entry name" value="M75 peptidase, HXXE motif"/>
    <property type="match status" value="1"/>
</dbReference>
<dbReference type="AlphaFoldDB" id="A0A1V4H7N1"/>
<dbReference type="InterPro" id="IPR050894">
    <property type="entry name" value="EfeM/EfeO_iron_uptake"/>
</dbReference>
<evidence type="ECO:0000313" key="7">
    <source>
        <dbReference type="Proteomes" id="UP000190626"/>
    </source>
</evidence>
<evidence type="ECO:0000256" key="4">
    <source>
        <dbReference type="SAM" id="SignalP"/>
    </source>
</evidence>
<keyword evidence="3 4" id="KW-0732">Signal</keyword>
<dbReference type="Pfam" id="PF09375">
    <property type="entry name" value="Peptidase_M75"/>
    <property type="match status" value="1"/>
</dbReference>
<dbReference type="RefSeq" id="WP_079420919.1">
    <property type="nucleotide sequence ID" value="NZ_MBTG01000066.1"/>
</dbReference>
<accession>A0A1V4H7N1</accession>
<dbReference type="InterPro" id="IPR034981">
    <property type="entry name" value="Imelysin-like_EfeO/Algp7"/>
</dbReference>